<reference evidence="1" key="1">
    <citation type="journal article" date="2021" name="Proc. Natl. Acad. Sci. U.S.A.">
        <title>A Catalog of Tens of Thousands of Viruses from Human Metagenomes Reveals Hidden Associations with Chronic Diseases.</title>
        <authorList>
            <person name="Tisza M.J."/>
            <person name="Buck C.B."/>
        </authorList>
    </citation>
    <scope>NUCLEOTIDE SEQUENCE</scope>
    <source>
        <strain evidence="1">CtZkC8</strain>
    </source>
</reference>
<accession>A0A8S5UBL2</accession>
<proteinExistence type="predicted"/>
<sequence length="29" mass="3446">MPNCSLFSFLEFSINLIIFILSNQFKYSE</sequence>
<dbReference type="EMBL" id="BK016062">
    <property type="protein sequence ID" value="DAF91856.1"/>
    <property type="molecule type" value="Genomic_DNA"/>
</dbReference>
<evidence type="ECO:0000313" key="1">
    <source>
        <dbReference type="EMBL" id="DAF91856.1"/>
    </source>
</evidence>
<protein>
    <submittedName>
        <fullName evidence="1">Uncharacterized protein</fullName>
    </submittedName>
</protein>
<name>A0A8S5UBL2_9CAUD</name>
<organism evidence="1">
    <name type="scientific">Podoviridae sp. ctZkC8</name>
    <dbReference type="NCBI Taxonomy" id="2825259"/>
    <lineage>
        <taxon>Viruses</taxon>
        <taxon>Duplodnaviria</taxon>
        <taxon>Heunggongvirae</taxon>
        <taxon>Uroviricota</taxon>
        <taxon>Caudoviricetes</taxon>
    </lineage>
</organism>